<dbReference type="OMA" id="THRDMNT"/>
<evidence type="ECO:0000256" key="1">
    <source>
        <dbReference type="SAM" id="Coils"/>
    </source>
</evidence>
<dbReference type="EMBL" id="JABCRI010000018">
    <property type="protein sequence ID" value="KAF8390530.1"/>
    <property type="molecule type" value="Genomic_DNA"/>
</dbReference>
<name>A0A834YLZ4_TETSI</name>
<dbReference type="Proteomes" id="UP000655225">
    <property type="component" value="Unassembled WGS sequence"/>
</dbReference>
<feature type="coiled-coil region" evidence="1">
    <location>
        <begin position="250"/>
        <end position="302"/>
    </location>
</feature>
<proteinExistence type="predicted"/>
<evidence type="ECO:0000313" key="3">
    <source>
        <dbReference type="Proteomes" id="UP000655225"/>
    </source>
</evidence>
<feature type="coiled-coil region" evidence="1">
    <location>
        <begin position="482"/>
        <end position="646"/>
    </location>
</feature>
<dbReference type="InterPro" id="IPR040300">
    <property type="entry name" value="At3g49055-like"/>
</dbReference>
<keyword evidence="1" id="KW-0175">Coiled coil</keyword>
<dbReference type="AlphaFoldDB" id="A0A834YLZ4"/>
<keyword evidence="3" id="KW-1185">Reference proteome</keyword>
<gene>
    <name evidence="2" type="ORF">HHK36_025057</name>
</gene>
<feature type="coiled-coil region" evidence="1">
    <location>
        <begin position="375"/>
        <end position="402"/>
    </location>
</feature>
<sequence length="692" mass="78814">MASAGDEDADAVLSDVECDDPLPIILKNPSQEDISVERFHEILTEIERERKAREAAENSKSELQVSFNRLKVLAHEAIKKRDESLRQRDEALREKEEALRSNEKISGELVEALRLKDEVLKQRDEGSRQLDEAVKARDSSRSEIEAAAQLLVTGIEKISGKVSHFKNFSVSGLPRSQKYTGLPAVAYGIIKRTNEIVEEILRQLDTATKSRDDARERMEQRNYEIAIEVSQLEATINGLRDGVAKKTSEAENLEKLIADKDIKISETDREMSEQLNLAENEVAELRQRVKEYDHKFKNLELKMESQRPLLIDQLNYITKIHTQIHDVIKMVDAKKLDQSDLSDSLFLPQGTDIDENLRASLAGMESIYELAMIVAQKVRDRMEERSREAKSLNETVARLMKEKQHIGSLLRSALSRRMISDPSSRTSEVLKVTENGLREAGIDFRFNNLLGNDENPTSHDKSVALETEDEVYTLAGALENIVKASQLEIIELQHSVDELRAESSILKANVEAQAKELSQRKHRIEELEEKERLANESVEGLMMDIAAAEEEIARWKVAAEQEAAAGRGVEQEFVTQLSALRQELEEAKQDMLESEKKLKFKEETAAAAMAARDAAEKSLRLADSRASRLRDRLEELTRQLEVSDTQEDSRNRNRQRYVCWPWQWLGLNYVGYHQAETQQQSSNEMELSEPLL</sequence>
<evidence type="ECO:0008006" key="4">
    <source>
        <dbReference type="Google" id="ProtNLM"/>
    </source>
</evidence>
<dbReference type="OrthoDB" id="1682775at2759"/>
<dbReference type="PANTHER" id="PTHR34937:SF1">
    <property type="entry name" value="PARAMYOSIN"/>
    <property type="match status" value="1"/>
</dbReference>
<reference evidence="2 3" key="1">
    <citation type="submission" date="2020-04" db="EMBL/GenBank/DDBJ databases">
        <title>Plant Genome Project.</title>
        <authorList>
            <person name="Zhang R.-G."/>
        </authorList>
    </citation>
    <scope>NUCLEOTIDE SEQUENCE [LARGE SCALE GENOMIC DNA]</scope>
    <source>
        <strain evidence="2">YNK0</strain>
        <tissue evidence="2">Leaf</tissue>
    </source>
</reference>
<dbReference type="PANTHER" id="PTHR34937">
    <property type="entry name" value="OS08G0559800 PROTEIN"/>
    <property type="match status" value="1"/>
</dbReference>
<accession>A0A834YLZ4</accession>
<evidence type="ECO:0000313" key="2">
    <source>
        <dbReference type="EMBL" id="KAF8390530.1"/>
    </source>
</evidence>
<organism evidence="2 3">
    <name type="scientific">Tetracentron sinense</name>
    <name type="common">Spur-leaf</name>
    <dbReference type="NCBI Taxonomy" id="13715"/>
    <lineage>
        <taxon>Eukaryota</taxon>
        <taxon>Viridiplantae</taxon>
        <taxon>Streptophyta</taxon>
        <taxon>Embryophyta</taxon>
        <taxon>Tracheophyta</taxon>
        <taxon>Spermatophyta</taxon>
        <taxon>Magnoliopsida</taxon>
        <taxon>Trochodendrales</taxon>
        <taxon>Trochodendraceae</taxon>
        <taxon>Tetracentron</taxon>
    </lineage>
</organism>
<feature type="coiled-coil region" evidence="1">
    <location>
        <begin position="46"/>
        <end position="108"/>
    </location>
</feature>
<protein>
    <recommendedName>
        <fullName evidence="4">Paramyosin</fullName>
    </recommendedName>
</protein>
<comment type="caution">
    <text evidence="2">The sequence shown here is derived from an EMBL/GenBank/DDBJ whole genome shotgun (WGS) entry which is preliminary data.</text>
</comment>